<feature type="compositionally biased region" description="Basic and acidic residues" evidence="1">
    <location>
        <begin position="8"/>
        <end position="19"/>
    </location>
</feature>
<evidence type="ECO:0000313" key="3">
    <source>
        <dbReference type="Proteomes" id="UP000053464"/>
    </source>
</evidence>
<comment type="caution">
    <text evidence="2">The sequence shown here is derived from an EMBL/GenBank/DDBJ whole genome shotgun (WGS) entry which is preliminary data.</text>
</comment>
<keyword evidence="3" id="KW-1185">Reference proteome</keyword>
<dbReference type="PATRIC" id="fig|1581420.6.peg.2673"/>
<dbReference type="STRING" id="1581420.AAW00_13085"/>
<dbReference type="EMBL" id="LBHB01000004">
    <property type="protein sequence ID" value="KLE32375.1"/>
    <property type="molecule type" value="Genomic_DNA"/>
</dbReference>
<reference evidence="2 3" key="1">
    <citation type="submission" date="2015-04" db="EMBL/GenBank/DDBJ databases">
        <title>The draft genome sequence of Erythrobacter luteus KA37.</title>
        <authorList>
            <person name="Zhuang L."/>
            <person name="Liu Y."/>
            <person name="Shao Z."/>
        </authorList>
    </citation>
    <scope>NUCLEOTIDE SEQUENCE [LARGE SCALE GENOMIC DNA]</scope>
    <source>
        <strain evidence="2 3">KA37</strain>
    </source>
</reference>
<protein>
    <submittedName>
        <fullName evidence="2">Uncharacterized protein</fullName>
    </submittedName>
</protein>
<gene>
    <name evidence="2" type="ORF">AAW00_13085</name>
</gene>
<accession>A0A0G9MNT9</accession>
<dbReference type="AlphaFoldDB" id="A0A0G9MNT9"/>
<evidence type="ECO:0000313" key="2">
    <source>
        <dbReference type="EMBL" id="KLE32375.1"/>
    </source>
</evidence>
<organism evidence="2 3">
    <name type="scientific">Aurantiacibacter luteus</name>
    <dbReference type="NCBI Taxonomy" id="1581420"/>
    <lineage>
        <taxon>Bacteria</taxon>
        <taxon>Pseudomonadati</taxon>
        <taxon>Pseudomonadota</taxon>
        <taxon>Alphaproteobacteria</taxon>
        <taxon>Sphingomonadales</taxon>
        <taxon>Erythrobacteraceae</taxon>
        <taxon>Aurantiacibacter</taxon>
    </lineage>
</organism>
<dbReference type="Proteomes" id="UP000053464">
    <property type="component" value="Unassembled WGS sequence"/>
</dbReference>
<dbReference type="RefSeq" id="WP_047004889.1">
    <property type="nucleotide sequence ID" value="NZ_LBHB01000004.1"/>
</dbReference>
<proteinExistence type="predicted"/>
<feature type="compositionally biased region" description="Basic and acidic residues" evidence="1">
    <location>
        <begin position="44"/>
        <end position="65"/>
    </location>
</feature>
<feature type="region of interest" description="Disordered" evidence="1">
    <location>
        <begin position="1"/>
        <end position="65"/>
    </location>
</feature>
<name>A0A0G9MNT9_9SPHN</name>
<evidence type="ECO:0000256" key="1">
    <source>
        <dbReference type="SAM" id="MobiDB-lite"/>
    </source>
</evidence>
<dbReference type="OrthoDB" id="7067623at2"/>
<sequence>MAKNTGEGYREGSVDDRTQVKNPVTGLYAKRNREDGSEGNGRFMDVKLDGEPFKGVAEEPDGRRR</sequence>